<evidence type="ECO:0000313" key="2">
    <source>
        <dbReference type="Proteomes" id="UP001294444"/>
    </source>
</evidence>
<organism evidence="1 2">
    <name type="scientific">Melanopsichium pennsylvanicum</name>
    <dbReference type="NCBI Taxonomy" id="63383"/>
    <lineage>
        <taxon>Eukaryota</taxon>
        <taxon>Fungi</taxon>
        <taxon>Dikarya</taxon>
        <taxon>Basidiomycota</taxon>
        <taxon>Ustilaginomycotina</taxon>
        <taxon>Ustilaginomycetes</taxon>
        <taxon>Ustilaginales</taxon>
        <taxon>Ustilaginaceae</taxon>
        <taxon>Melanopsichium</taxon>
    </lineage>
</organism>
<name>A0AAJ4XJK3_9BASI</name>
<proteinExistence type="predicted"/>
<reference evidence="1" key="1">
    <citation type="submission" date="2023-10" db="EMBL/GenBank/DDBJ databases">
        <authorList>
            <person name="Guldener U."/>
        </authorList>
    </citation>
    <scope>NUCLEOTIDE SEQUENCE</scope>
    <source>
        <strain evidence="1">Mp4</strain>
    </source>
</reference>
<gene>
    <name evidence="1" type="ORF">MEPE_02537</name>
</gene>
<evidence type="ECO:0000313" key="1">
    <source>
        <dbReference type="EMBL" id="SNX83829.1"/>
    </source>
</evidence>
<dbReference type="Proteomes" id="UP001294444">
    <property type="component" value="Unassembled WGS sequence"/>
</dbReference>
<comment type="caution">
    <text evidence="1">The sequence shown here is derived from an EMBL/GenBank/DDBJ whole genome shotgun (WGS) entry which is preliminary data.</text>
</comment>
<sequence length="143" mass="15914">MRIKRTSTYSFGMRLQILFMLISTITISSMVVVQVEAKTQRVGDECNWSKNCQQNADGVGPAWANGEITCAIPQNQSPETCSSHRKTRNAFWGTCKAVGTLTDTEYGCPCGVHKGNCPISPMFERIFDPAGFMQKAYDYINNN</sequence>
<dbReference type="AlphaFoldDB" id="A0AAJ4XJK3"/>
<dbReference type="EMBL" id="OAPG01000004">
    <property type="protein sequence ID" value="SNX83829.1"/>
    <property type="molecule type" value="Genomic_DNA"/>
</dbReference>
<keyword evidence="2" id="KW-1185">Reference proteome</keyword>
<accession>A0AAJ4XJK3</accession>
<protein>
    <submittedName>
        <fullName evidence="1">Uncharacterized protein</fullName>
    </submittedName>
</protein>